<reference evidence="15 16" key="1">
    <citation type="submission" date="2017-10" db="EMBL/GenBank/DDBJ databases">
        <title>Whole genome of Pedobacter ginsengisoli T01R-27 isolated from tomato rhizosphere.</title>
        <authorList>
            <person name="Weon H.-Y."/>
            <person name="Lee S.A."/>
            <person name="Sang M.K."/>
            <person name="Song J."/>
        </authorList>
    </citation>
    <scope>NUCLEOTIDE SEQUENCE [LARGE SCALE GENOMIC DNA]</scope>
    <source>
        <strain evidence="15 16">T01R-27</strain>
    </source>
</reference>
<name>A0A2D1U4Y4_9SPHI</name>
<evidence type="ECO:0000256" key="3">
    <source>
        <dbReference type="ARBA" id="ARBA00022741"/>
    </source>
</evidence>
<dbReference type="KEGG" id="pgs:CPT03_09375"/>
<dbReference type="InterPro" id="IPR036388">
    <property type="entry name" value="WH-like_DNA-bd_sf"/>
</dbReference>
<evidence type="ECO:0000256" key="11">
    <source>
        <dbReference type="ARBA" id="ARBA00044535"/>
    </source>
</evidence>
<dbReference type="Pfam" id="PF16124">
    <property type="entry name" value="RecQ_Zn_bind"/>
    <property type="match status" value="1"/>
</dbReference>
<dbReference type="GO" id="GO:0009378">
    <property type="term" value="F:four-way junction helicase activity"/>
    <property type="evidence" value="ECO:0007669"/>
    <property type="project" value="TreeGrafter"/>
</dbReference>
<dbReference type="FunFam" id="3.40.50.300:FF:001389">
    <property type="entry name" value="ATP-dependent DNA helicase RecQ"/>
    <property type="match status" value="1"/>
</dbReference>
<dbReference type="SUPFAM" id="SSF52540">
    <property type="entry name" value="P-loop containing nucleoside triphosphate hydrolases"/>
    <property type="match status" value="1"/>
</dbReference>
<dbReference type="GO" id="GO:0043138">
    <property type="term" value="F:3'-5' DNA helicase activity"/>
    <property type="evidence" value="ECO:0007669"/>
    <property type="project" value="UniProtKB-EC"/>
</dbReference>
<keyword evidence="16" id="KW-1185">Reference proteome</keyword>
<dbReference type="SMART" id="SM00487">
    <property type="entry name" value="DEXDc"/>
    <property type="match status" value="1"/>
</dbReference>
<keyword evidence="5" id="KW-0347">Helicase</keyword>
<dbReference type="GO" id="GO:0005524">
    <property type="term" value="F:ATP binding"/>
    <property type="evidence" value="ECO:0007669"/>
    <property type="project" value="UniProtKB-KW"/>
</dbReference>
<evidence type="ECO:0000256" key="5">
    <source>
        <dbReference type="ARBA" id="ARBA00022806"/>
    </source>
</evidence>
<dbReference type="GO" id="GO:0006281">
    <property type="term" value="P:DNA repair"/>
    <property type="evidence" value="ECO:0007669"/>
    <property type="project" value="TreeGrafter"/>
</dbReference>
<dbReference type="Gene3D" id="3.40.50.300">
    <property type="entry name" value="P-loop containing nucleotide triphosphate hydrolases"/>
    <property type="match status" value="2"/>
</dbReference>
<dbReference type="PROSITE" id="PS51194">
    <property type="entry name" value="HELICASE_CTER"/>
    <property type="match status" value="1"/>
</dbReference>
<evidence type="ECO:0000313" key="16">
    <source>
        <dbReference type="Proteomes" id="UP000223749"/>
    </source>
</evidence>
<keyword evidence="8" id="KW-0413">Isomerase</keyword>
<dbReference type="InterPro" id="IPR014001">
    <property type="entry name" value="Helicase_ATP-bd"/>
</dbReference>
<dbReference type="Pfam" id="PF00270">
    <property type="entry name" value="DEAD"/>
    <property type="match status" value="1"/>
</dbReference>
<keyword evidence="7" id="KW-0238">DNA-binding</keyword>
<dbReference type="SMART" id="SM00490">
    <property type="entry name" value="HELICc"/>
    <property type="match status" value="1"/>
</dbReference>
<dbReference type="Pfam" id="PF00271">
    <property type="entry name" value="Helicase_C"/>
    <property type="match status" value="1"/>
</dbReference>
<evidence type="ECO:0000256" key="9">
    <source>
        <dbReference type="ARBA" id="ARBA00034617"/>
    </source>
</evidence>
<dbReference type="Gene3D" id="1.10.10.10">
    <property type="entry name" value="Winged helix-like DNA-binding domain superfamily/Winged helix DNA-binding domain"/>
    <property type="match status" value="1"/>
</dbReference>
<comment type="catalytic activity">
    <reaction evidence="9">
        <text>Couples ATP hydrolysis with the unwinding of duplex DNA by translocating in the 3'-5' direction.</text>
        <dbReference type="EC" id="5.6.2.4"/>
    </reaction>
</comment>
<evidence type="ECO:0000256" key="7">
    <source>
        <dbReference type="ARBA" id="ARBA00023125"/>
    </source>
</evidence>
<dbReference type="InterPro" id="IPR001650">
    <property type="entry name" value="Helicase_C-like"/>
</dbReference>
<evidence type="ECO:0000313" key="15">
    <source>
        <dbReference type="EMBL" id="ATP56670.1"/>
    </source>
</evidence>
<dbReference type="InterPro" id="IPR011545">
    <property type="entry name" value="DEAD/DEAH_box_helicase_dom"/>
</dbReference>
<evidence type="ECO:0000256" key="6">
    <source>
        <dbReference type="ARBA" id="ARBA00022840"/>
    </source>
</evidence>
<dbReference type="CDD" id="cd17920">
    <property type="entry name" value="DEXHc_RecQ"/>
    <property type="match status" value="1"/>
</dbReference>
<evidence type="ECO:0000256" key="12">
    <source>
        <dbReference type="ARBA" id="ARBA00044550"/>
    </source>
</evidence>
<dbReference type="GO" id="GO:0030894">
    <property type="term" value="C:replisome"/>
    <property type="evidence" value="ECO:0007669"/>
    <property type="project" value="TreeGrafter"/>
</dbReference>
<dbReference type="PANTHER" id="PTHR13710">
    <property type="entry name" value="DNA HELICASE RECQ FAMILY MEMBER"/>
    <property type="match status" value="1"/>
</dbReference>
<dbReference type="GO" id="GO:0043590">
    <property type="term" value="C:bacterial nucleoid"/>
    <property type="evidence" value="ECO:0007669"/>
    <property type="project" value="TreeGrafter"/>
</dbReference>
<dbReference type="EMBL" id="CP024091">
    <property type="protein sequence ID" value="ATP56670.1"/>
    <property type="molecule type" value="Genomic_DNA"/>
</dbReference>
<dbReference type="AlphaFoldDB" id="A0A2D1U4Y4"/>
<evidence type="ECO:0000256" key="10">
    <source>
        <dbReference type="ARBA" id="ARBA00034808"/>
    </source>
</evidence>
<gene>
    <name evidence="15" type="ORF">CPT03_09375</name>
</gene>
<feature type="domain" description="Helicase ATP-binding" evidence="13">
    <location>
        <begin position="24"/>
        <end position="192"/>
    </location>
</feature>
<dbReference type="Proteomes" id="UP000223749">
    <property type="component" value="Chromosome"/>
</dbReference>
<dbReference type="InterPro" id="IPR004589">
    <property type="entry name" value="DNA_helicase_ATP-dep_RecQ"/>
</dbReference>
<dbReference type="PANTHER" id="PTHR13710:SF105">
    <property type="entry name" value="ATP-DEPENDENT DNA HELICASE Q1"/>
    <property type="match status" value="1"/>
</dbReference>
<keyword evidence="6" id="KW-0067">ATP-binding</keyword>
<keyword evidence="3" id="KW-0547">Nucleotide-binding</keyword>
<dbReference type="GO" id="GO:0006310">
    <property type="term" value="P:DNA recombination"/>
    <property type="evidence" value="ECO:0007669"/>
    <property type="project" value="InterPro"/>
</dbReference>
<organism evidence="15 16">
    <name type="scientific">Pedobacter ginsengisoli</name>
    <dbReference type="NCBI Taxonomy" id="363852"/>
    <lineage>
        <taxon>Bacteria</taxon>
        <taxon>Pseudomonadati</taxon>
        <taxon>Bacteroidota</taxon>
        <taxon>Sphingobacteriia</taxon>
        <taxon>Sphingobacteriales</taxon>
        <taxon>Sphingobacteriaceae</taxon>
        <taxon>Pedobacter</taxon>
    </lineage>
</organism>
<evidence type="ECO:0000256" key="4">
    <source>
        <dbReference type="ARBA" id="ARBA00022801"/>
    </source>
</evidence>
<dbReference type="GO" id="GO:0016787">
    <property type="term" value="F:hydrolase activity"/>
    <property type="evidence" value="ECO:0007669"/>
    <property type="project" value="UniProtKB-KW"/>
</dbReference>
<feature type="domain" description="Helicase C-terminal" evidence="14">
    <location>
        <begin position="216"/>
        <end position="359"/>
    </location>
</feature>
<comment type="similarity">
    <text evidence="1">Belongs to the helicase family. RecQ subfamily.</text>
</comment>
<keyword evidence="2" id="KW-0479">Metal-binding</keyword>
<dbReference type="RefSeq" id="WP_099438607.1">
    <property type="nucleotide sequence ID" value="NZ_CP024091.1"/>
</dbReference>
<dbReference type="EC" id="5.6.2.4" evidence="10"/>
<evidence type="ECO:0000256" key="1">
    <source>
        <dbReference type="ARBA" id="ARBA00005446"/>
    </source>
</evidence>
<dbReference type="OrthoDB" id="9763310at2"/>
<keyword evidence="4" id="KW-0378">Hydrolase</keyword>
<proteinExistence type="inferred from homology"/>
<dbReference type="InterPro" id="IPR032284">
    <property type="entry name" value="RecQ_Zn-bd"/>
</dbReference>
<evidence type="ECO:0000259" key="14">
    <source>
        <dbReference type="PROSITE" id="PS51194"/>
    </source>
</evidence>
<dbReference type="GO" id="GO:0003677">
    <property type="term" value="F:DNA binding"/>
    <property type="evidence" value="ECO:0007669"/>
    <property type="project" value="UniProtKB-KW"/>
</dbReference>
<dbReference type="InterPro" id="IPR027417">
    <property type="entry name" value="P-loop_NTPase"/>
</dbReference>
<dbReference type="GO" id="GO:0046872">
    <property type="term" value="F:metal ion binding"/>
    <property type="evidence" value="ECO:0007669"/>
    <property type="project" value="UniProtKB-KW"/>
</dbReference>
<dbReference type="GO" id="GO:0005737">
    <property type="term" value="C:cytoplasm"/>
    <property type="evidence" value="ECO:0007669"/>
    <property type="project" value="TreeGrafter"/>
</dbReference>
<accession>A0A2D1U4Y4</accession>
<dbReference type="PROSITE" id="PS51192">
    <property type="entry name" value="HELICASE_ATP_BIND_1"/>
    <property type="match status" value="1"/>
</dbReference>
<evidence type="ECO:0000256" key="8">
    <source>
        <dbReference type="ARBA" id="ARBA00023235"/>
    </source>
</evidence>
<sequence>MSEAEILKRYWGFDSFRPSQDEIIASVLNGNDTLALLPTGGGKSLCFQVPAMVMDGICIVISPLVALMKDQVEGLKEKGINAVAIYAGMGKREIDILLDNCIYGNIKFLYLSPERLLSELVRERISYMNVNLIAVDEAHCVSQWGYDFRPPYLLVSAIREIHPEVPVLALTATATQFVRNDIAEKLAFKNAKVFVQSFARKNLSYVVLNDEDKHRKLIDIVKNVKGSGLVYVRNRRETSEIALFLKRNGIAADFYHAGVEKDDRFKRQEDWKRNVTRVMVATNAFGMGIDKPDVRFVVHLDLPESLEAYYQEAGRAGRDGKRSYGVLLSNKSDQMALEVKYANSFPTLDEIKKIYHYLGNYFQLAFGAGEGLSFNFDIADFCKRFNIGVIKTIAGLKFLERDGYIVLSENIFLPSRVLFTVGNEDVYRFQIENAGYDPLIKAILRSYGGAFDQYVKIQESEIAKKVRMSFNDVVRLLNNLQDQGILSYLPQTDQPQLQYIRARVDLLHIDIDVKYIELRKKIQTDQINAVLAYATKAECRSIQLLRYFDEPDGEKCGVCDVCLAEKKAEDLDQLSDKIDFEIITLLQSQGHTLDNLVNAIKVGNENEKLDRIRELLDAGKIKTDGKNYYL</sequence>
<evidence type="ECO:0000259" key="13">
    <source>
        <dbReference type="PROSITE" id="PS51192"/>
    </source>
</evidence>
<evidence type="ECO:0000256" key="2">
    <source>
        <dbReference type="ARBA" id="ARBA00022723"/>
    </source>
</evidence>
<dbReference type="NCBIfam" id="TIGR00614">
    <property type="entry name" value="recQ_fam"/>
    <property type="match status" value="1"/>
</dbReference>
<protein>
    <recommendedName>
        <fullName evidence="11">ATP-dependent DNA helicase RecQ</fullName>
        <ecNumber evidence="10">5.6.2.4</ecNumber>
    </recommendedName>
    <alternativeName>
        <fullName evidence="12">DNA 3'-5' helicase RecQ</fullName>
    </alternativeName>
</protein>